<comment type="caution">
    <text evidence="2">The sequence shown here is derived from an EMBL/GenBank/DDBJ whole genome shotgun (WGS) entry which is preliminary data.</text>
</comment>
<dbReference type="SUPFAM" id="SSF56672">
    <property type="entry name" value="DNA/RNA polymerases"/>
    <property type="match status" value="1"/>
</dbReference>
<reference evidence="2" key="1">
    <citation type="journal article" date="2023" name="Mol. Biol. Evol.">
        <title>Third-Generation Sequencing Reveals the Adaptive Role of the Epigenome in Three Deep-Sea Polychaetes.</title>
        <authorList>
            <person name="Perez M."/>
            <person name="Aroh O."/>
            <person name="Sun Y."/>
            <person name="Lan Y."/>
            <person name="Juniper S.K."/>
            <person name="Young C.R."/>
            <person name="Angers B."/>
            <person name="Qian P.Y."/>
        </authorList>
    </citation>
    <scope>NUCLEOTIDE SEQUENCE</scope>
    <source>
        <strain evidence="2">R07B-5</strain>
    </source>
</reference>
<dbReference type="EMBL" id="JAODUO010000409">
    <property type="protein sequence ID" value="KAK2181154.1"/>
    <property type="molecule type" value="Genomic_DNA"/>
</dbReference>
<protein>
    <recommendedName>
        <fullName evidence="1">Reverse transcriptase domain-containing protein</fullName>
    </recommendedName>
</protein>
<dbReference type="PANTHER" id="PTHR33332">
    <property type="entry name" value="REVERSE TRANSCRIPTASE DOMAIN-CONTAINING PROTEIN"/>
    <property type="match status" value="1"/>
</dbReference>
<name>A0AAD9L158_RIDPI</name>
<dbReference type="InterPro" id="IPR000477">
    <property type="entry name" value="RT_dom"/>
</dbReference>
<gene>
    <name evidence="2" type="ORF">NP493_409g06019</name>
</gene>
<evidence type="ECO:0000259" key="1">
    <source>
        <dbReference type="PROSITE" id="PS50878"/>
    </source>
</evidence>
<feature type="domain" description="Reverse transcriptase" evidence="1">
    <location>
        <begin position="1"/>
        <end position="226"/>
    </location>
</feature>
<dbReference type="Pfam" id="PF00078">
    <property type="entry name" value="RVT_1"/>
    <property type="match status" value="1"/>
</dbReference>
<dbReference type="InterPro" id="IPR043502">
    <property type="entry name" value="DNA/RNA_pol_sf"/>
</dbReference>
<dbReference type="Proteomes" id="UP001209878">
    <property type="component" value="Unassembled WGS sequence"/>
</dbReference>
<dbReference type="AlphaFoldDB" id="A0AAD9L158"/>
<accession>A0AAD9L158</accession>
<proteinExistence type="predicted"/>
<evidence type="ECO:0000313" key="2">
    <source>
        <dbReference type="EMBL" id="KAK2181154.1"/>
    </source>
</evidence>
<evidence type="ECO:0000313" key="3">
    <source>
        <dbReference type="Proteomes" id="UP001209878"/>
    </source>
</evidence>
<dbReference type="PROSITE" id="PS50878">
    <property type="entry name" value="RT_POL"/>
    <property type="match status" value="1"/>
</dbReference>
<sequence length="312" mass="36465">MKILERLVLQFVKSVIDLFLDQFQFAYNNNRSVDDAVALGLFYVLQHFGRPNTCARILFYILDLLLTQLFHQNILIRYRGSVFLNRCVWILDFLLNRPQDVNIGDNLSSSVTLSTGTLQGCVLSPMLYSLFTHDCLSYHVRTKILQFVDDTTVLGLITNYGEYEYRDQVNKLNSWCNDNNLELNVNKTKEMIVEFRRKKSSPPSPLVIDGRTVEIVQHFKFLGSTISSNLNWELHLVNIVKKAEQRLYFFKKVKIIWFDHTGHSQLLQSCNRECSDIFYHSMVWVDYTEGNAQIKQSCDNCFPNYRQRPSQS</sequence>
<keyword evidence="3" id="KW-1185">Reference proteome</keyword>
<organism evidence="2 3">
    <name type="scientific">Ridgeia piscesae</name>
    <name type="common">Tubeworm</name>
    <dbReference type="NCBI Taxonomy" id="27915"/>
    <lineage>
        <taxon>Eukaryota</taxon>
        <taxon>Metazoa</taxon>
        <taxon>Spiralia</taxon>
        <taxon>Lophotrochozoa</taxon>
        <taxon>Annelida</taxon>
        <taxon>Polychaeta</taxon>
        <taxon>Sedentaria</taxon>
        <taxon>Canalipalpata</taxon>
        <taxon>Sabellida</taxon>
        <taxon>Siboglinidae</taxon>
        <taxon>Ridgeia</taxon>
    </lineage>
</organism>